<organism evidence="6 7">
    <name type="scientific">Anaerosporomusa subterranea</name>
    <dbReference type="NCBI Taxonomy" id="1794912"/>
    <lineage>
        <taxon>Bacteria</taxon>
        <taxon>Bacillati</taxon>
        <taxon>Bacillota</taxon>
        <taxon>Negativicutes</taxon>
        <taxon>Acetonemataceae</taxon>
        <taxon>Anaerosporomusa</taxon>
    </lineage>
</organism>
<proteinExistence type="inferred from homology"/>
<evidence type="ECO:0000256" key="4">
    <source>
        <dbReference type="ARBA" id="ARBA00034003"/>
    </source>
</evidence>
<dbReference type="OrthoDB" id="9802472at2"/>
<dbReference type="PROSITE" id="PS00697">
    <property type="entry name" value="DNA_LIGASE_A1"/>
    <property type="match status" value="1"/>
</dbReference>
<comment type="catalytic activity">
    <reaction evidence="4">
        <text>ATP + (deoxyribonucleotide)n-3'-hydroxyl + 5'-phospho-(deoxyribonucleotide)m = (deoxyribonucleotide)n+m + AMP + diphosphate.</text>
        <dbReference type="EC" id="6.5.1.1"/>
    </reaction>
</comment>
<sequence>MTVELLPRYTPMLAKSSSKLPKKIDEYAFEVKWDGIRALSYITNGNIQIVSRNGFDITFRYPEIHALGQKLKKQSVILDGELTAFDEAGQPSFALLQHRMNLEKSALIKKTADVIPVTYIIFDLLQLNDQSLINHSYQSRRFELDKLELAGRAWSTPSYHTERAADFLEASRKLRLEGIILKRLNSLYLPGKRSDDWLKVKNFHRQEFIICGWTPGEGNRTGTIGALLLGYYDVIPEAASARATPQKLLYAGSCGTGFTTKTLKQLQELLQPLSIPKHPFASDPKKAGASFVQPLVVAEISFAEWTPAHTLRHPSFLGLRTDKDASYVIREQ</sequence>
<evidence type="ECO:0000313" key="7">
    <source>
        <dbReference type="Proteomes" id="UP000076268"/>
    </source>
</evidence>
<dbReference type="Pfam" id="PF01068">
    <property type="entry name" value="DNA_ligase_A_M"/>
    <property type="match status" value="1"/>
</dbReference>
<dbReference type="InterPro" id="IPR016059">
    <property type="entry name" value="DNA_ligase_ATP-dep_CS"/>
</dbReference>
<dbReference type="SUPFAM" id="SSF50249">
    <property type="entry name" value="Nucleic acid-binding proteins"/>
    <property type="match status" value="1"/>
</dbReference>
<keyword evidence="3 6" id="KW-0436">Ligase</keyword>
<dbReference type="NCBIfam" id="TIGR02779">
    <property type="entry name" value="NHEJ_ligase_lig"/>
    <property type="match status" value="1"/>
</dbReference>
<dbReference type="EMBL" id="LSGP01000025">
    <property type="protein sequence ID" value="KYZ75094.1"/>
    <property type="molecule type" value="Genomic_DNA"/>
</dbReference>
<dbReference type="GO" id="GO:0006310">
    <property type="term" value="P:DNA recombination"/>
    <property type="evidence" value="ECO:0007669"/>
    <property type="project" value="InterPro"/>
</dbReference>
<dbReference type="SUPFAM" id="SSF56091">
    <property type="entry name" value="DNA ligase/mRNA capping enzyme, catalytic domain"/>
    <property type="match status" value="1"/>
</dbReference>
<protein>
    <recommendedName>
        <fullName evidence="2">DNA ligase (ATP)</fullName>
        <ecNumber evidence="2">6.5.1.1</ecNumber>
    </recommendedName>
</protein>
<comment type="caution">
    <text evidence="6">The sequence shown here is derived from an EMBL/GenBank/DDBJ whole genome shotgun (WGS) entry which is preliminary data.</text>
</comment>
<dbReference type="GO" id="GO:0003910">
    <property type="term" value="F:DNA ligase (ATP) activity"/>
    <property type="evidence" value="ECO:0007669"/>
    <property type="project" value="UniProtKB-EC"/>
</dbReference>
<accession>A0A154BM90</accession>
<dbReference type="InterPro" id="IPR012310">
    <property type="entry name" value="DNA_ligase_ATP-dep_cent"/>
</dbReference>
<dbReference type="InterPro" id="IPR014146">
    <property type="entry name" value="LigD_ligase_dom"/>
</dbReference>
<dbReference type="CDD" id="cd07906">
    <property type="entry name" value="Adenylation_DNA_ligase_LigD_LigC"/>
    <property type="match status" value="1"/>
</dbReference>
<dbReference type="EC" id="6.5.1.1" evidence="2"/>
<evidence type="ECO:0000259" key="5">
    <source>
        <dbReference type="PROSITE" id="PS50160"/>
    </source>
</evidence>
<dbReference type="PANTHER" id="PTHR45674:SF4">
    <property type="entry name" value="DNA LIGASE 1"/>
    <property type="match status" value="1"/>
</dbReference>
<gene>
    <name evidence="6" type="ORF">AXX12_13005</name>
</gene>
<feature type="domain" description="ATP-dependent DNA ligase family profile" evidence="5">
    <location>
        <begin position="110"/>
        <end position="233"/>
    </location>
</feature>
<dbReference type="PANTHER" id="PTHR45674">
    <property type="entry name" value="DNA LIGASE 1/3 FAMILY MEMBER"/>
    <property type="match status" value="1"/>
</dbReference>
<dbReference type="Proteomes" id="UP000076268">
    <property type="component" value="Unassembled WGS sequence"/>
</dbReference>
<dbReference type="Gene3D" id="2.40.50.140">
    <property type="entry name" value="Nucleic acid-binding proteins"/>
    <property type="match status" value="1"/>
</dbReference>
<dbReference type="CDD" id="cd07971">
    <property type="entry name" value="OBF_DNA_ligase_LigD"/>
    <property type="match status" value="1"/>
</dbReference>
<dbReference type="GO" id="GO:0005524">
    <property type="term" value="F:ATP binding"/>
    <property type="evidence" value="ECO:0007669"/>
    <property type="project" value="InterPro"/>
</dbReference>
<dbReference type="Gene3D" id="3.30.470.30">
    <property type="entry name" value="DNA ligase/mRNA capping enzyme"/>
    <property type="match status" value="1"/>
</dbReference>
<dbReference type="GO" id="GO:0006281">
    <property type="term" value="P:DNA repair"/>
    <property type="evidence" value="ECO:0007669"/>
    <property type="project" value="InterPro"/>
</dbReference>
<dbReference type="Gene3D" id="3.30.1490.70">
    <property type="match status" value="1"/>
</dbReference>
<dbReference type="PROSITE" id="PS50160">
    <property type="entry name" value="DNA_LIGASE_A3"/>
    <property type="match status" value="1"/>
</dbReference>
<dbReference type="Pfam" id="PF04679">
    <property type="entry name" value="DNA_ligase_A_C"/>
    <property type="match status" value="1"/>
</dbReference>
<reference evidence="6 7" key="1">
    <citation type="submission" date="2016-02" db="EMBL/GenBank/DDBJ databases">
        <title>Anaerosporomusa subterraneum gen. nov., sp. nov., a spore-forming obligate anaerobe isolated from saprolite.</title>
        <authorList>
            <person name="Choi J.K."/>
            <person name="Shah M."/>
            <person name="Yee N."/>
        </authorList>
    </citation>
    <scope>NUCLEOTIDE SEQUENCE [LARGE SCALE GENOMIC DNA]</scope>
    <source>
        <strain evidence="6 7">RU4</strain>
    </source>
</reference>
<evidence type="ECO:0000256" key="1">
    <source>
        <dbReference type="ARBA" id="ARBA00007572"/>
    </source>
</evidence>
<evidence type="ECO:0000256" key="3">
    <source>
        <dbReference type="ARBA" id="ARBA00022598"/>
    </source>
</evidence>
<comment type="similarity">
    <text evidence="1">Belongs to the ATP-dependent DNA ligase family.</text>
</comment>
<evidence type="ECO:0000313" key="6">
    <source>
        <dbReference type="EMBL" id="KYZ75094.1"/>
    </source>
</evidence>
<dbReference type="AlphaFoldDB" id="A0A154BM90"/>
<dbReference type="InterPro" id="IPR012309">
    <property type="entry name" value="DNA_ligase_ATP-dep_C"/>
</dbReference>
<dbReference type="InterPro" id="IPR012340">
    <property type="entry name" value="NA-bd_OB-fold"/>
</dbReference>
<evidence type="ECO:0000256" key="2">
    <source>
        <dbReference type="ARBA" id="ARBA00012727"/>
    </source>
</evidence>
<name>A0A154BM90_ANASB</name>
<dbReference type="RefSeq" id="WP_066244500.1">
    <property type="nucleotide sequence ID" value="NZ_LSGP01000025.1"/>
</dbReference>
<keyword evidence="7" id="KW-1185">Reference proteome</keyword>
<dbReference type="InterPro" id="IPR050191">
    <property type="entry name" value="ATP-dep_DNA_ligase"/>
</dbReference>
<dbReference type="STRING" id="1794912.AXX12_13005"/>